<evidence type="ECO:0000256" key="6">
    <source>
        <dbReference type="SAM" id="MobiDB-lite"/>
    </source>
</evidence>
<feature type="region of interest" description="Disordered" evidence="6">
    <location>
        <begin position="315"/>
        <end position="347"/>
    </location>
</feature>
<dbReference type="InterPro" id="IPR006124">
    <property type="entry name" value="Metalloenzyme"/>
</dbReference>
<protein>
    <recommendedName>
        <fullName evidence="7">Metalloenzyme domain-containing protein</fullName>
    </recommendedName>
</protein>
<dbReference type="Pfam" id="PF01676">
    <property type="entry name" value="Metalloenzyme"/>
    <property type="match status" value="1"/>
</dbReference>
<proteinExistence type="inferred from homology"/>
<dbReference type="InterPro" id="IPR004456">
    <property type="entry name" value="Pglycerate_mutase_ApgM"/>
</dbReference>
<organism evidence="8 9">
    <name type="scientific">Patulibacter brassicae</name>
    <dbReference type="NCBI Taxonomy" id="1705717"/>
    <lineage>
        <taxon>Bacteria</taxon>
        <taxon>Bacillati</taxon>
        <taxon>Actinomycetota</taxon>
        <taxon>Thermoleophilia</taxon>
        <taxon>Solirubrobacterales</taxon>
        <taxon>Patulibacteraceae</taxon>
        <taxon>Patulibacter</taxon>
    </lineage>
</organism>
<keyword evidence="9" id="KW-1185">Reference proteome</keyword>
<comment type="caution">
    <text evidence="8">The sequence shown here is derived from an EMBL/GenBank/DDBJ whole genome shotgun (WGS) entry which is preliminary data.</text>
</comment>
<reference evidence="8 9" key="1">
    <citation type="submission" date="2023-11" db="EMBL/GenBank/DDBJ databases">
        <authorList>
            <person name="Xu M."/>
            <person name="Jiang T."/>
        </authorList>
    </citation>
    <scope>NUCLEOTIDE SEQUENCE [LARGE SCALE GENOMIC DNA]</scope>
    <source>
        <strain evidence="8 9">SD</strain>
    </source>
</reference>
<dbReference type="InterPro" id="IPR017850">
    <property type="entry name" value="Alkaline_phosphatase_core_sf"/>
</dbReference>
<comment type="pathway">
    <text evidence="3">Carbohydrate degradation.</text>
</comment>
<sequence length="361" mass="37461">MSAPGQRLLVIPDGLAEALPAPDRPDAPPTTLAATRTLALDQLARRGAVRPVAVTPEGLHPGSETGISLLLGWTPATSLDRRPHRVHADEPPGTLSRGRIDAAARGIHEPDGAAVHRIDVRHDDGRPWPELGAAAEALLRGSGGEEALHVQRLDGHKLVVFAVTEPLLPPRADLVAAARMAGVAVADDDRPRLQLWPDGAVPPPILDEETVVVCAPRSTAAGIARIMGAETLHPRGATGDVGSDLAAKARAATALLRDGVPTVVVHVGAPDEAAHRHDPALKARELQRLDRDLLAPLAGVALDLGATVAVCPDHGSDPRTGRHTADPVPALLWGPSVPRSGPDRMTEAGVAGLAPVAGPWD</sequence>
<dbReference type="SUPFAM" id="SSF53649">
    <property type="entry name" value="Alkaline phosphatase-like"/>
    <property type="match status" value="1"/>
</dbReference>
<dbReference type="EMBL" id="JAXAVX010000003">
    <property type="protein sequence ID" value="MDX8151563.1"/>
    <property type="molecule type" value="Genomic_DNA"/>
</dbReference>
<evidence type="ECO:0000256" key="5">
    <source>
        <dbReference type="ARBA" id="ARBA00023152"/>
    </source>
</evidence>
<keyword evidence="5" id="KW-0324">Glycolysis</keyword>
<evidence type="ECO:0000256" key="1">
    <source>
        <dbReference type="ARBA" id="ARBA00000370"/>
    </source>
</evidence>
<name>A0ABU4VL22_9ACTN</name>
<accession>A0ABU4VL22</accession>
<dbReference type="PANTHER" id="PTHR31209">
    <property type="entry name" value="COFACTOR-INDEPENDENT PHOSPHOGLYCERATE MUTASE"/>
    <property type="match status" value="1"/>
</dbReference>
<comment type="catalytic activity">
    <reaction evidence="1">
        <text>(2R)-2-phosphoglycerate = (2R)-3-phosphoglycerate</text>
        <dbReference type="Rhea" id="RHEA:15901"/>
        <dbReference type="ChEBI" id="CHEBI:58272"/>
        <dbReference type="ChEBI" id="CHEBI:58289"/>
        <dbReference type="EC" id="5.4.2.12"/>
    </reaction>
</comment>
<evidence type="ECO:0000259" key="7">
    <source>
        <dbReference type="Pfam" id="PF01676"/>
    </source>
</evidence>
<comment type="function">
    <text evidence="2">Catalyzes the interconversion of 2-phosphoglycerate and 3-phosphoglycerate.</text>
</comment>
<evidence type="ECO:0000256" key="4">
    <source>
        <dbReference type="ARBA" id="ARBA00005524"/>
    </source>
</evidence>
<dbReference type="Gene3D" id="3.40.720.10">
    <property type="entry name" value="Alkaline Phosphatase, subunit A"/>
    <property type="match status" value="2"/>
</dbReference>
<evidence type="ECO:0000313" key="9">
    <source>
        <dbReference type="Proteomes" id="UP001277761"/>
    </source>
</evidence>
<gene>
    <name evidence="8" type="ORF">SK069_08175</name>
</gene>
<dbReference type="RefSeq" id="WP_319953718.1">
    <property type="nucleotide sequence ID" value="NZ_JAXAVX010000003.1"/>
</dbReference>
<evidence type="ECO:0000256" key="3">
    <source>
        <dbReference type="ARBA" id="ARBA00004921"/>
    </source>
</evidence>
<feature type="compositionally biased region" description="Basic and acidic residues" evidence="6">
    <location>
        <begin position="315"/>
        <end position="325"/>
    </location>
</feature>
<dbReference type="Proteomes" id="UP001277761">
    <property type="component" value="Unassembled WGS sequence"/>
</dbReference>
<feature type="domain" description="Metalloenzyme" evidence="7">
    <location>
        <begin position="8"/>
        <end position="342"/>
    </location>
</feature>
<evidence type="ECO:0000313" key="8">
    <source>
        <dbReference type="EMBL" id="MDX8151563.1"/>
    </source>
</evidence>
<dbReference type="PANTHER" id="PTHR31209:SF0">
    <property type="entry name" value="METALLOENZYME DOMAIN-CONTAINING PROTEIN"/>
    <property type="match status" value="1"/>
</dbReference>
<comment type="similarity">
    <text evidence="4">Belongs to the BPG-independent phosphoglycerate mutase family. A-PGAM subfamily.</text>
</comment>
<evidence type="ECO:0000256" key="2">
    <source>
        <dbReference type="ARBA" id="ARBA00002315"/>
    </source>
</evidence>